<protein>
    <recommendedName>
        <fullName evidence="5">Thioredoxin domain-containing protein</fullName>
    </recommendedName>
</protein>
<keyword evidence="1" id="KW-0732">Signal</keyword>
<name>A0A3B0RNS6_9ZZZZ</name>
<dbReference type="Gene3D" id="3.40.30.10">
    <property type="entry name" value="Glutaredoxin"/>
    <property type="match status" value="1"/>
</dbReference>
<evidence type="ECO:0000256" key="1">
    <source>
        <dbReference type="ARBA" id="ARBA00022729"/>
    </source>
</evidence>
<evidence type="ECO:0000256" key="2">
    <source>
        <dbReference type="ARBA" id="ARBA00023002"/>
    </source>
</evidence>
<dbReference type="InterPro" id="IPR036249">
    <property type="entry name" value="Thioredoxin-like_sf"/>
</dbReference>
<sequence length="262" mass="28329">MAKTSFSTIFIAAAVSAVVAFGTSYFVMKSGKAAVSQPTGDEASAYVKQALMNDPGMLDDVFLALQNAREEGQAKTALSAIESVKPALYADKRDQALGPETAKYTVVEFFDYNCGFCKTAALWTRQQLEEHPDDFRIIFKDLPLLEGRAPGSQEASIAAMAVWKQGADLFRKFHFSMMEAKGGFDSERIDQIAGDAGVDVAKMRADMLANKAEFEKHLSDNFALATALSIDGTPAFIADGIFVSGANIPLLQQLLDEKLAES</sequence>
<dbReference type="InterPro" id="IPR013766">
    <property type="entry name" value="Thioredoxin_domain"/>
</dbReference>
<dbReference type="Pfam" id="PF01323">
    <property type="entry name" value="DSBA"/>
    <property type="match status" value="1"/>
</dbReference>
<evidence type="ECO:0000256" key="3">
    <source>
        <dbReference type="ARBA" id="ARBA00023157"/>
    </source>
</evidence>
<dbReference type="PANTHER" id="PTHR13887">
    <property type="entry name" value="GLUTATHIONE S-TRANSFERASE KAPPA"/>
    <property type="match status" value="1"/>
</dbReference>
<gene>
    <name evidence="6" type="ORF">MNBD_ALPHA06-2310</name>
</gene>
<evidence type="ECO:0000256" key="4">
    <source>
        <dbReference type="ARBA" id="ARBA00023284"/>
    </source>
</evidence>
<evidence type="ECO:0000313" key="6">
    <source>
        <dbReference type="EMBL" id="VAV93332.1"/>
    </source>
</evidence>
<feature type="domain" description="Thioredoxin" evidence="5">
    <location>
        <begin position="69"/>
        <end position="260"/>
    </location>
</feature>
<dbReference type="InterPro" id="IPR001853">
    <property type="entry name" value="DSBA-like_thioredoxin_dom"/>
</dbReference>
<dbReference type="AlphaFoldDB" id="A0A3B0RNS6"/>
<dbReference type="GO" id="GO:0016491">
    <property type="term" value="F:oxidoreductase activity"/>
    <property type="evidence" value="ECO:0007669"/>
    <property type="project" value="UniProtKB-KW"/>
</dbReference>
<dbReference type="SUPFAM" id="SSF52833">
    <property type="entry name" value="Thioredoxin-like"/>
    <property type="match status" value="1"/>
</dbReference>
<dbReference type="PANTHER" id="PTHR13887:SF14">
    <property type="entry name" value="DISULFIDE BOND FORMATION PROTEIN D"/>
    <property type="match status" value="1"/>
</dbReference>
<proteinExistence type="predicted"/>
<organism evidence="6">
    <name type="scientific">hydrothermal vent metagenome</name>
    <dbReference type="NCBI Taxonomy" id="652676"/>
    <lineage>
        <taxon>unclassified sequences</taxon>
        <taxon>metagenomes</taxon>
        <taxon>ecological metagenomes</taxon>
    </lineage>
</organism>
<dbReference type="EMBL" id="UOEE01000164">
    <property type="protein sequence ID" value="VAV93332.1"/>
    <property type="molecule type" value="Genomic_DNA"/>
</dbReference>
<dbReference type="CDD" id="cd03023">
    <property type="entry name" value="DsbA_Com1_like"/>
    <property type="match status" value="1"/>
</dbReference>
<keyword evidence="4" id="KW-0676">Redox-active center</keyword>
<evidence type="ECO:0000259" key="5">
    <source>
        <dbReference type="PROSITE" id="PS51352"/>
    </source>
</evidence>
<accession>A0A3B0RNS6</accession>
<keyword evidence="3" id="KW-1015">Disulfide bond</keyword>
<dbReference type="PROSITE" id="PS51352">
    <property type="entry name" value="THIOREDOXIN_2"/>
    <property type="match status" value="1"/>
</dbReference>
<reference evidence="6" key="1">
    <citation type="submission" date="2018-06" db="EMBL/GenBank/DDBJ databases">
        <authorList>
            <person name="Zhirakovskaya E."/>
        </authorList>
    </citation>
    <scope>NUCLEOTIDE SEQUENCE</scope>
</reference>
<keyword evidence="2" id="KW-0560">Oxidoreductase</keyword>